<dbReference type="EMBL" id="KE670822">
    <property type="protein sequence ID" value="ERE80896.1"/>
    <property type="molecule type" value="Genomic_DNA"/>
</dbReference>
<dbReference type="PANTHER" id="PTHR21443">
    <property type="entry name" value="CONSERVED OLIGOMERIC GOLGI COMPLEX COMPONENT 7"/>
    <property type="match status" value="1"/>
</dbReference>
<name>A0A061IGB3_CRIGR</name>
<evidence type="ECO:0000256" key="4">
    <source>
        <dbReference type="ARBA" id="ARBA00022448"/>
    </source>
</evidence>
<dbReference type="GO" id="GO:0006886">
    <property type="term" value="P:intracellular protein transport"/>
    <property type="evidence" value="ECO:0007669"/>
    <property type="project" value="InterPro"/>
</dbReference>
<dbReference type="GO" id="GO:0006890">
    <property type="term" value="P:retrograde vesicle-mediated transport, Golgi to endoplasmic reticulum"/>
    <property type="evidence" value="ECO:0007669"/>
    <property type="project" value="TreeGrafter"/>
</dbReference>
<proteinExistence type="inferred from homology"/>
<gene>
    <name evidence="9" type="ORF">H671_3g8535</name>
</gene>
<keyword evidence="5" id="KW-0653">Protein transport</keyword>
<evidence type="ECO:0000256" key="5">
    <source>
        <dbReference type="ARBA" id="ARBA00022927"/>
    </source>
</evidence>
<accession>A0A061IGB3</accession>
<keyword evidence="4" id="KW-0813">Transport</keyword>
<protein>
    <recommendedName>
        <fullName evidence="3">Conserved oligomeric Golgi complex subunit 7</fullName>
    </recommendedName>
    <alternativeName>
        <fullName evidence="8">Component of oligomeric Golgi complex 7</fullName>
    </alternativeName>
</protein>
<dbReference type="Proteomes" id="UP000030759">
    <property type="component" value="Unassembled WGS sequence"/>
</dbReference>
<dbReference type="InterPro" id="IPR019335">
    <property type="entry name" value="COG7"/>
</dbReference>
<dbReference type="Pfam" id="PF10191">
    <property type="entry name" value="COG7"/>
    <property type="match status" value="1"/>
</dbReference>
<keyword evidence="7" id="KW-0472">Membrane</keyword>
<organism evidence="9 10">
    <name type="scientific">Cricetulus griseus</name>
    <name type="common">Chinese hamster</name>
    <name type="synonym">Cricetulus barabensis griseus</name>
    <dbReference type="NCBI Taxonomy" id="10029"/>
    <lineage>
        <taxon>Eukaryota</taxon>
        <taxon>Metazoa</taxon>
        <taxon>Chordata</taxon>
        <taxon>Craniata</taxon>
        <taxon>Vertebrata</taxon>
        <taxon>Euteleostomi</taxon>
        <taxon>Mammalia</taxon>
        <taxon>Eutheria</taxon>
        <taxon>Euarchontoglires</taxon>
        <taxon>Glires</taxon>
        <taxon>Rodentia</taxon>
        <taxon>Myomorpha</taxon>
        <taxon>Muroidea</taxon>
        <taxon>Cricetidae</taxon>
        <taxon>Cricetinae</taxon>
        <taxon>Cricetulus</taxon>
    </lineage>
</organism>
<reference evidence="10" key="1">
    <citation type="journal article" date="2013" name="Nat. Biotechnol.">
        <title>Chinese hamster genome sequenced from sorted chromosomes.</title>
        <authorList>
            <person name="Brinkrolf K."/>
            <person name="Rupp O."/>
            <person name="Laux H."/>
            <person name="Kollin F."/>
            <person name="Ernst W."/>
            <person name="Linke B."/>
            <person name="Kofler R."/>
            <person name="Romand S."/>
            <person name="Hesse F."/>
            <person name="Budach W.E."/>
            <person name="Galosy S."/>
            <person name="Muller D."/>
            <person name="Noll T."/>
            <person name="Wienberg J."/>
            <person name="Jostock T."/>
            <person name="Leonard M."/>
            <person name="Grillari J."/>
            <person name="Tauch A."/>
            <person name="Goesmann A."/>
            <person name="Helk B."/>
            <person name="Mott J.E."/>
            <person name="Puhler A."/>
            <person name="Borth N."/>
        </authorList>
    </citation>
    <scope>NUCLEOTIDE SEQUENCE [LARGE SCALE GENOMIC DNA]</scope>
    <source>
        <strain evidence="10">17A/GY</strain>
    </source>
</reference>
<sequence length="89" mass="9893">MDFSKFLADDFDVKDWINAAFRAGPKDGAAGKADGHAATLVMKLQLFIQEVLVEIDQVKSRMQLAAESLQEADKWSTLSADIEETFKTQ</sequence>
<evidence type="ECO:0000256" key="3">
    <source>
        <dbReference type="ARBA" id="ARBA00020984"/>
    </source>
</evidence>
<dbReference type="GO" id="GO:0017119">
    <property type="term" value="C:Golgi transport complex"/>
    <property type="evidence" value="ECO:0007669"/>
    <property type="project" value="InterPro"/>
</dbReference>
<evidence type="ECO:0000256" key="7">
    <source>
        <dbReference type="ARBA" id="ARBA00023136"/>
    </source>
</evidence>
<evidence type="ECO:0000313" key="9">
    <source>
        <dbReference type="EMBL" id="ERE80896.1"/>
    </source>
</evidence>
<feature type="non-terminal residue" evidence="9">
    <location>
        <position position="89"/>
    </location>
</feature>
<dbReference type="GO" id="GO:0000139">
    <property type="term" value="C:Golgi membrane"/>
    <property type="evidence" value="ECO:0007669"/>
    <property type="project" value="UniProtKB-SubCell"/>
</dbReference>
<dbReference type="AlphaFoldDB" id="A0A061IGB3"/>
<dbReference type="PANTHER" id="PTHR21443:SF0">
    <property type="entry name" value="CONSERVED OLIGOMERIC GOLGI COMPLEX SUBUNIT 7"/>
    <property type="match status" value="1"/>
</dbReference>
<evidence type="ECO:0000256" key="6">
    <source>
        <dbReference type="ARBA" id="ARBA00023034"/>
    </source>
</evidence>
<evidence type="ECO:0000256" key="8">
    <source>
        <dbReference type="ARBA" id="ARBA00031345"/>
    </source>
</evidence>
<evidence type="ECO:0000256" key="1">
    <source>
        <dbReference type="ARBA" id="ARBA00004395"/>
    </source>
</evidence>
<evidence type="ECO:0000256" key="2">
    <source>
        <dbReference type="ARBA" id="ARBA00005831"/>
    </source>
</evidence>
<dbReference type="GO" id="GO:0007030">
    <property type="term" value="P:Golgi organization"/>
    <property type="evidence" value="ECO:0007669"/>
    <property type="project" value="TreeGrafter"/>
</dbReference>
<comment type="similarity">
    <text evidence="2">Belongs to the COG7 family.</text>
</comment>
<comment type="subcellular location">
    <subcellularLocation>
        <location evidence="1">Golgi apparatus membrane</location>
        <topology evidence="1">Peripheral membrane protein</topology>
    </subcellularLocation>
</comment>
<keyword evidence="6" id="KW-0333">Golgi apparatus</keyword>
<evidence type="ECO:0000313" key="10">
    <source>
        <dbReference type="Proteomes" id="UP000030759"/>
    </source>
</evidence>